<protein>
    <submittedName>
        <fullName evidence="2">Nucleotidyltransferase domain-containing protein</fullName>
    </submittedName>
</protein>
<dbReference type="InterPro" id="IPR002934">
    <property type="entry name" value="Polymerase_NTP_transf_dom"/>
</dbReference>
<feature type="domain" description="Polymerase nucleotidyl transferase" evidence="1">
    <location>
        <begin position="17"/>
        <end position="83"/>
    </location>
</feature>
<dbReference type="PANTHER" id="PTHR43449">
    <property type="entry name" value="NUCLEOTIDYLTRANSFERASE"/>
    <property type="match status" value="1"/>
</dbReference>
<dbReference type="Gene3D" id="3.30.460.10">
    <property type="entry name" value="Beta Polymerase, domain 2"/>
    <property type="match status" value="1"/>
</dbReference>
<dbReference type="PANTHER" id="PTHR43449:SF3">
    <property type="entry name" value="POLYMERASE NUCLEOTIDYL TRANSFERASE DOMAIN-CONTAINING PROTEIN"/>
    <property type="match status" value="1"/>
</dbReference>
<name>A0ABX1PK13_9RHOO</name>
<dbReference type="SUPFAM" id="SSF81301">
    <property type="entry name" value="Nucleotidyltransferase"/>
    <property type="match status" value="1"/>
</dbReference>
<dbReference type="Pfam" id="PF01909">
    <property type="entry name" value="NTP_transf_2"/>
    <property type="match status" value="1"/>
</dbReference>
<evidence type="ECO:0000313" key="3">
    <source>
        <dbReference type="Proteomes" id="UP000615989"/>
    </source>
</evidence>
<comment type="caution">
    <text evidence="2">The sequence shown here is derived from an EMBL/GenBank/DDBJ whole genome shotgun (WGS) entry which is preliminary data.</text>
</comment>
<dbReference type="RefSeq" id="WP_169118035.1">
    <property type="nucleotide sequence ID" value="NZ_WTVG02000038.1"/>
</dbReference>
<evidence type="ECO:0000313" key="2">
    <source>
        <dbReference type="EMBL" id="NMG24634.1"/>
    </source>
</evidence>
<keyword evidence="3" id="KW-1185">Reference proteome</keyword>
<dbReference type="Proteomes" id="UP000615989">
    <property type="component" value="Unassembled WGS sequence"/>
</dbReference>
<dbReference type="CDD" id="cd05403">
    <property type="entry name" value="NT_KNTase_like"/>
    <property type="match status" value="1"/>
</dbReference>
<sequence>MLAPQSILDAARRAAAAASSPARVVVFGSYARGDADEGSDLDLLVIESEVPDKASEYLRLHRAIGSLGVGVDVLIFSQEEFARRSQVPGTLPYWAAREGKLLYDASA</sequence>
<dbReference type="InterPro" id="IPR043519">
    <property type="entry name" value="NT_sf"/>
</dbReference>
<dbReference type="EMBL" id="WTVG01000017">
    <property type="protein sequence ID" value="NMG24634.1"/>
    <property type="molecule type" value="Genomic_DNA"/>
</dbReference>
<reference evidence="2" key="1">
    <citation type="submission" date="2019-12" db="EMBL/GenBank/DDBJ databases">
        <title>Comparative genomics gives insights into the taxonomy of the Azoarcus-Aromatoleum group and reveals separate origins of nif in the plant-associated Azoarcus and non-plant-associated Aromatoleum sub-groups.</title>
        <authorList>
            <person name="Lafos M."/>
            <person name="Maluk M."/>
            <person name="Batista M."/>
            <person name="Junghare M."/>
            <person name="Carmona M."/>
            <person name="Faoro H."/>
            <person name="Cruz L.M."/>
            <person name="Battistoni F."/>
            <person name="De Souza E."/>
            <person name="Pedrosa F."/>
            <person name="Chen W.-M."/>
            <person name="Poole P.S."/>
            <person name="Dixon R.A."/>
            <person name="James E.K."/>
        </authorList>
    </citation>
    <scope>NUCLEOTIDE SEQUENCE</scope>
    <source>
        <strain evidence="2">LuFRes1</strain>
    </source>
</reference>
<proteinExistence type="predicted"/>
<organism evidence="2 3">
    <name type="scientific">Aromatoleum anaerobium</name>
    <dbReference type="NCBI Taxonomy" id="182180"/>
    <lineage>
        <taxon>Bacteria</taxon>
        <taxon>Pseudomonadati</taxon>
        <taxon>Pseudomonadota</taxon>
        <taxon>Betaproteobacteria</taxon>
        <taxon>Rhodocyclales</taxon>
        <taxon>Rhodocyclaceae</taxon>
        <taxon>Aromatoleum</taxon>
    </lineage>
</organism>
<gene>
    <name evidence="2" type="ORF">GO606_07810</name>
</gene>
<evidence type="ECO:0000259" key="1">
    <source>
        <dbReference type="Pfam" id="PF01909"/>
    </source>
</evidence>
<accession>A0ABX1PK13</accession>